<reference evidence="3 5" key="1">
    <citation type="journal article" date="2016" name="Front. Microbiol.">
        <title>Comprehensive Phylogenetic Analysis of Bovine Non-aureus Staphylococci Species Based on Whole-Genome Sequencing.</title>
        <authorList>
            <person name="Naushad S."/>
            <person name="Barkema H.W."/>
            <person name="Luby C."/>
            <person name="Condas L.A."/>
            <person name="Nobrega D.B."/>
            <person name="Carson D.A."/>
            <person name="De Buck J."/>
        </authorList>
    </citation>
    <scope>NUCLEOTIDE SEQUENCE [LARGE SCALE GENOMIC DNA]</scope>
    <source>
        <strain evidence="3 5">SNUC 5336</strain>
    </source>
</reference>
<dbReference type="GeneID" id="58107334"/>
<dbReference type="Proteomes" id="UP000509636">
    <property type="component" value="Chromosome"/>
</dbReference>
<sequence>MHIKSIEDTPNYNTIKINLSEKRKDNQSNTYTSAQDGQPDFINRLFDIEGVKSVFYVMDFISVDKEEYANWDDLVPKIEDTF</sequence>
<dbReference type="eggNOG" id="COG1413">
    <property type="taxonomic scope" value="Bacteria"/>
</dbReference>
<dbReference type="Pfam" id="PF08712">
    <property type="entry name" value="Nfu_N"/>
    <property type="match status" value="1"/>
</dbReference>
<dbReference type="SUPFAM" id="SSF110836">
    <property type="entry name" value="Hypothetical protein SAV1430"/>
    <property type="match status" value="1"/>
</dbReference>
<name>A0A1L8Y7L2_STAHO</name>
<evidence type="ECO:0000313" key="6">
    <source>
        <dbReference type="Proteomes" id="UP000509636"/>
    </source>
</evidence>
<accession>A0A1L8Y7L2</accession>
<protein>
    <submittedName>
        <fullName evidence="2">NifU N-terminal domain-containing protein</fullName>
    </submittedName>
    <submittedName>
        <fullName evidence="3">Scaffolding protein</fullName>
    </submittedName>
</protein>
<reference evidence="2 7" key="4">
    <citation type="submission" date="2022-06" db="EMBL/GenBank/DDBJ databases">
        <title>Staphylococcus hominis ShoR14 genome sequence.</title>
        <authorList>
            <person name="Yeo C.C."/>
            <person name="Chew C.H."/>
            <person name="Che Hamzah A.M."/>
            <person name="Al-Trad E.I."/>
        </authorList>
    </citation>
    <scope>NUCLEOTIDE SEQUENCE [LARGE SCALE GENOMIC DNA]</scope>
    <source>
        <strain evidence="2 7">ShoR14</strain>
    </source>
</reference>
<dbReference type="InterPro" id="IPR014824">
    <property type="entry name" value="Nfu/NifU_N"/>
</dbReference>
<organism evidence="3 5">
    <name type="scientific">Staphylococcus hominis</name>
    <dbReference type="NCBI Taxonomy" id="1290"/>
    <lineage>
        <taxon>Bacteria</taxon>
        <taxon>Bacillati</taxon>
        <taxon>Bacillota</taxon>
        <taxon>Bacilli</taxon>
        <taxon>Bacillales</taxon>
        <taxon>Staphylococcaceae</taxon>
        <taxon>Staphylococcus</taxon>
    </lineage>
</organism>
<reference evidence="4 6" key="3">
    <citation type="submission" date="2019-09" db="EMBL/GenBank/DDBJ databases">
        <title>FDA dAtabase for Regulatory Grade micrObial Sequences (FDA-ARGOS): Supporting development and validation of Infectious Disease Dx tests.</title>
        <authorList>
            <person name="Sciortino C."/>
            <person name="Tallon L."/>
            <person name="Sadzewicz L."/>
            <person name="Vavikolanu K."/>
            <person name="Mehta A."/>
            <person name="Aluvathingal J."/>
            <person name="Nadendla S."/>
            <person name="Nandy P."/>
            <person name="Geyer C."/>
            <person name="Yan Y."/>
            <person name="Sichtig H."/>
        </authorList>
    </citation>
    <scope>NUCLEOTIDE SEQUENCE [LARGE SCALE GENOMIC DNA]</scope>
    <source>
        <strain evidence="4 6">FDAARGOS_661</strain>
    </source>
</reference>
<evidence type="ECO:0000313" key="2">
    <source>
        <dbReference type="EMBL" id="MCM5671426.1"/>
    </source>
</evidence>
<evidence type="ECO:0000313" key="5">
    <source>
        <dbReference type="Proteomes" id="UP000241540"/>
    </source>
</evidence>
<evidence type="ECO:0000313" key="7">
    <source>
        <dbReference type="Proteomes" id="UP000665944"/>
    </source>
</evidence>
<feature type="domain" description="Scaffold protein Nfu/NifU N-terminal" evidence="1">
    <location>
        <begin position="4"/>
        <end position="82"/>
    </location>
</feature>
<gene>
    <name evidence="3" type="ORF">BUZ51_05730</name>
    <name evidence="4" type="ORF">FOB69_10330</name>
    <name evidence="2" type="ORF">J7T32_001420</name>
</gene>
<evidence type="ECO:0000313" key="3">
    <source>
        <dbReference type="EMBL" id="PTK30957.1"/>
    </source>
</evidence>
<dbReference type="EMBL" id="CP054550">
    <property type="protein sequence ID" value="QKQ29352.1"/>
    <property type="molecule type" value="Genomic_DNA"/>
</dbReference>
<dbReference type="Gene3D" id="3.30.1370.70">
    <property type="entry name" value="Scaffold protein Nfu/NifU, N-terminal domain"/>
    <property type="match status" value="1"/>
</dbReference>
<evidence type="ECO:0000259" key="1">
    <source>
        <dbReference type="SMART" id="SM00932"/>
    </source>
</evidence>
<dbReference type="EMBL" id="PZHX01000009">
    <property type="protein sequence ID" value="PTK30957.1"/>
    <property type="molecule type" value="Genomic_DNA"/>
</dbReference>
<reference evidence="3" key="2">
    <citation type="submission" date="2018-03" db="EMBL/GenBank/DDBJ databases">
        <authorList>
            <person name="Naushad S."/>
        </authorList>
    </citation>
    <scope>NUCLEOTIDE SEQUENCE</scope>
    <source>
        <strain evidence="3">SNUC 5336</strain>
    </source>
</reference>
<dbReference type="Proteomes" id="UP000241540">
    <property type="component" value="Unassembled WGS sequence"/>
</dbReference>
<dbReference type="AlphaFoldDB" id="A0A1L8Y7L2"/>
<dbReference type="Proteomes" id="UP000665944">
    <property type="component" value="Unassembled WGS sequence"/>
</dbReference>
<dbReference type="EMBL" id="JAGHKT020000001">
    <property type="protein sequence ID" value="MCM5671426.1"/>
    <property type="molecule type" value="Genomic_DNA"/>
</dbReference>
<evidence type="ECO:0000313" key="4">
    <source>
        <dbReference type="EMBL" id="QKQ29352.1"/>
    </source>
</evidence>
<dbReference type="InterPro" id="IPR036498">
    <property type="entry name" value="Nfu/NifU_N_sf"/>
</dbReference>
<dbReference type="SMART" id="SM00932">
    <property type="entry name" value="Nfu_N"/>
    <property type="match status" value="1"/>
</dbReference>
<dbReference type="RefSeq" id="WP_002449746.1">
    <property type="nucleotide sequence ID" value="NZ_CABMJU010000022.1"/>
</dbReference>
<proteinExistence type="predicted"/>
<keyword evidence="7" id="KW-1185">Reference proteome</keyword>